<dbReference type="SUPFAM" id="SSF52058">
    <property type="entry name" value="L domain-like"/>
    <property type="match status" value="1"/>
</dbReference>
<feature type="transmembrane region" description="Helical" evidence="1">
    <location>
        <begin position="250"/>
        <end position="271"/>
    </location>
</feature>
<dbReference type="PANTHER" id="PTHR36766">
    <property type="entry name" value="PLANT BROAD-SPECTRUM MILDEW RESISTANCE PROTEIN RPW8"/>
    <property type="match status" value="1"/>
</dbReference>
<keyword evidence="3" id="KW-1185">Reference proteome</keyword>
<sequence length="307" mass="33445">MQKLTISGFGAEIPNGVLPKLLNLGWEEVILSSLTDEELPAMGLTRSTLKTLQVVGCNTLTNLEELTNNLVKLKKLTVNQCDAVTELPSLRNLPALHKLDLRYCPKLEKLPDTTMALLMRGNVLLDGRLVANYNGEYSQNALEGALVASTLLATLGFTALANPTDWNVYPTPDISHRDGVQESFLVRAASAQAFFCCAQISFFASLTALVVCLCTLMLRARMGVLVQRSLAGVDLQYALQNIAVPWVSGLLLIGVASIASAILCACMMGLSLLWLRIVPFACVLLGGLIVLGFFHELFVFKRFEDRV</sequence>
<name>A0A835Z9I5_9STRA</name>
<protein>
    <submittedName>
        <fullName evidence="2">Uncharacterized protein</fullName>
    </submittedName>
</protein>
<dbReference type="InterPro" id="IPR032675">
    <property type="entry name" value="LRR_dom_sf"/>
</dbReference>
<dbReference type="AlphaFoldDB" id="A0A835Z9I5"/>
<comment type="caution">
    <text evidence="2">The sequence shown here is derived from an EMBL/GenBank/DDBJ whole genome shotgun (WGS) entry which is preliminary data.</text>
</comment>
<keyword evidence="1" id="KW-1133">Transmembrane helix</keyword>
<keyword evidence="1" id="KW-0472">Membrane</keyword>
<accession>A0A835Z9I5</accession>
<gene>
    <name evidence="2" type="ORF">JKP88DRAFT_310577</name>
</gene>
<keyword evidence="1" id="KW-0812">Transmembrane</keyword>
<evidence type="ECO:0000313" key="3">
    <source>
        <dbReference type="Proteomes" id="UP000664859"/>
    </source>
</evidence>
<evidence type="ECO:0000313" key="2">
    <source>
        <dbReference type="EMBL" id="KAG5185989.1"/>
    </source>
</evidence>
<dbReference type="PANTHER" id="PTHR36766:SF30">
    <property type="entry name" value="TIR-NBS TYPE DISEASE RESISTANCE PROTEIN-RELATED"/>
    <property type="match status" value="1"/>
</dbReference>
<dbReference type="Gene3D" id="3.80.10.10">
    <property type="entry name" value="Ribonuclease Inhibitor"/>
    <property type="match status" value="1"/>
</dbReference>
<dbReference type="EMBL" id="JAFCMP010000115">
    <property type="protein sequence ID" value="KAG5185989.1"/>
    <property type="molecule type" value="Genomic_DNA"/>
</dbReference>
<feature type="transmembrane region" description="Helical" evidence="1">
    <location>
        <begin position="277"/>
        <end position="300"/>
    </location>
</feature>
<feature type="transmembrane region" description="Helical" evidence="1">
    <location>
        <begin position="200"/>
        <end position="218"/>
    </location>
</feature>
<organism evidence="2 3">
    <name type="scientific">Tribonema minus</name>
    <dbReference type="NCBI Taxonomy" id="303371"/>
    <lineage>
        <taxon>Eukaryota</taxon>
        <taxon>Sar</taxon>
        <taxon>Stramenopiles</taxon>
        <taxon>Ochrophyta</taxon>
        <taxon>PX clade</taxon>
        <taxon>Xanthophyceae</taxon>
        <taxon>Tribonematales</taxon>
        <taxon>Tribonemataceae</taxon>
        <taxon>Tribonema</taxon>
    </lineage>
</organism>
<reference evidence="2" key="1">
    <citation type="submission" date="2021-02" db="EMBL/GenBank/DDBJ databases">
        <title>First Annotated Genome of the Yellow-green Alga Tribonema minus.</title>
        <authorList>
            <person name="Mahan K.M."/>
        </authorList>
    </citation>
    <scope>NUCLEOTIDE SEQUENCE</scope>
    <source>
        <strain evidence="2">UTEX B ZZ1240</strain>
    </source>
</reference>
<dbReference type="Proteomes" id="UP000664859">
    <property type="component" value="Unassembled WGS sequence"/>
</dbReference>
<proteinExistence type="predicted"/>
<evidence type="ECO:0000256" key="1">
    <source>
        <dbReference type="SAM" id="Phobius"/>
    </source>
</evidence>